<sequence length="286" mass="31946">MGIKMNALRLLIKKHALLLYFVLAFVVSWGIVALIVGPDIINSRAQASPSILPAVVMTFLLGPPISGLLMTALVSGKEGFRDYAYRLFKTKINIRWYTALLIAPFSLIISNLILSQFSEKYVLTAFSGGEGEVTLSFTFIGALLGGLMEEVGWTGFAIPIMLRRFNVFKTGLSLGLIWGAWHFLVNFWGSAIAAEGVPVALFVGVALFSFLLPYRILMVWIYSRTKSLLLSVLMHTSLIFFWLMFTPISATGVYRMYWFLVWAVVLWVSVGAVNKITRGQLLRRSE</sequence>
<dbReference type="GO" id="GO:0004175">
    <property type="term" value="F:endopeptidase activity"/>
    <property type="evidence" value="ECO:0007669"/>
    <property type="project" value="UniProtKB-ARBA"/>
</dbReference>
<evidence type="ECO:0000313" key="4">
    <source>
        <dbReference type="Proteomes" id="UP000034544"/>
    </source>
</evidence>
<keyword evidence="1" id="KW-1133">Transmembrane helix</keyword>
<organism evidence="3 4">
    <name type="scientific">candidate division WWE3 bacterium GW2011_GWE1_41_27</name>
    <dbReference type="NCBI Taxonomy" id="1619131"/>
    <lineage>
        <taxon>Bacteria</taxon>
        <taxon>Katanobacteria</taxon>
    </lineage>
</organism>
<evidence type="ECO:0000256" key="1">
    <source>
        <dbReference type="SAM" id="Phobius"/>
    </source>
</evidence>
<feature type="transmembrane region" description="Helical" evidence="1">
    <location>
        <begin position="51"/>
        <end position="75"/>
    </location>
</feature>
<dbReference type="InterPro" id="IPR003675">
    <property type="entry name" value="Rce1/LyrA-like_dom"/>
</dbReference>
<feature type="transmembrane region" description="Helical" evidence="1">
    <location>
        <begin position="174"/>
        <end position="193"/>
    </location>
</feature>
<name>A0A0G0W493_UNCKA</name>
<accession>A0A0G0W493</accession>
<keyword evidence="1" id="KW-0812">Transmembrane</keyword>
<reference evidence="3 4" key="1">
    <citation type="journal article" date="2015" name="Nature">
        <title>rRNA introns, odd ribosomes, and small enigmatic genomes across a large radiation of phyla.</title>
        <authorList>
            <person name="Brown C.T."/>
            <person name="Hug L.A."/>
            <person name="Thomas B.C."/>
            <person name="Sharon I."/>
            <person name="Castelle C.J."/>
            <person name="Singh A."/>
            <person name="Wilkins M.J."/>
            <person name="Williams K.H."/>
            <person name="Banfield J.F."/>
        </authorList>
    </citation>
    <scope>NUCLEOTIDE SEQUENCE [LARGE SCALE GENOMIC DNA]</scope>
</reference>
<proteinExistence type="predicted"/>
<dbReference type="PANTHER" id="PTHR35797:SF1">
    <property type="entry name" value="PROTEASE"/>
    <property type="match status" value="1"/>
</dbReference>
<feature type="transmembrane region" description="Helical" evidence="1">
    <location>
        <begin position="228"/>
        <end position="250"/>
    </location>
</feature>
<feature type="transmembrane region" description="Helical" evidence="1">
    <location>
        <begin position="16"/>
        <end position="36"/>
    </location>
</feature>
<keyword evidence="1" id="KW-0472">Membrane</keyword>
<dbReference type="GO" id="GO:0080120">
    <property type="term" value="P:CAAX-box protein maturation"/>
    <property type="evidence" value="ECO:0007669"/>
    <property type="project" value="UniProtKB-ARBA"/>
</dbReference>
<feature type="transmembrane region" description="Helical" evidence="1">
    <location>
        <begin position="137"/>
        <end position="162"/>
    </location>
</feature>
<comment type="caution">
    <text evidence="3">The sequence shown here is derived from an EMBL/GenBank/DDBJ whole genome shotgun (WGS) entry which is preliminary data.</text>
</comment>
<dbReference type="PATRIC" id="fig|1619131.3.peg.2"/>
<dbReference type="InterPro" id="IPR042150">
    <property type="entry name" value="MmRce1-like"/>
</dbReference>
<dbReference type="PANTHER" id="PTHR35797">
    <property type="entry name" value="PROTEASE-RELATED"/>
    <property type="match status" value="1"/>
</dbReference>
<feature type="transmembrane region" description="Helical" evidence="1">
    <location>
        <begin position="199"/>
        <end position="221"/>
    </location>
</feature>
<feature type="transmembrane region" description="Helical" evidence="1">
    <location>
        <begin position="96"/>
        <end position="117"/>
    </location>
</feature>
<dbReference type="AlphaFoldDB" id="A0A0G0W493"/>
<evidence type="ECO:0000259" key="2">
    <source>
        <dbReference type="Pfam" id="PF02517"/>
    </source>
</evidence>
<evidence type="ECO:0000313" key="3">
    <source>
        <dbReference type="EMBL" id="KKS07829.1"/>
    </source>
</evidence>
<dbReference type="EMBL" id="LCBF01000001">
    <property type="protein sequence ID" value="KKS07829.1"/>
    <property type="molecule type" value="Genomic_DNA"/>
</dbReference>
<dbReference type="Proteomes" id="UP000034544">
    <property type="component" value="Unassembled WGS sequence"/>
</dbReference>
<feature type="transmembrane region" description="Helical" evidence="1">
    <location>
        <begin position="256"/>
        <end position="274"/>
    </location>
</feature>
<dbReference type="Pfam" id="PF02517">
    <property type="entry name" value="Rce1-like"/>
    <property type="match status" value="1"/>
</dbReference>
<gene>
    <name evidence="3" type="ORF">UU59_C0001G0002</name>
</gene>
<protein>
    <submittedName>
        <fullName evidence="3">Abortive infection protein</fullName>
    </submittedName>
</protein>
<feature type="domain" description="CAAX prenyl protease 2/Lysostaphin resistance protein A-like" evidence="2">
    <location>
        <begin position="135"/>
        <end position="237"/>
    </location>
</feature>